<evidence type="ECO:0000313" key="1">
    <source>
        <dbReference type="EMBL" id="MDF3289327.1"/>
    </source>
</evidence>
<name>A0ABT5ZHM7_9ACTN</name>
<reference evidence="1 2" key="1">
    <citation type="submission" date="2023-03" db="EMBL/GenBank/DDBJ databases">
        <title>Draft genome sequence of Streptomyces sp. RB6PN23 isolated from peat swamp forest in Thailand.</title>
        <authorList>
            <person name="Klaysubun C."/>
            <person name="Duangmal K."/>
        </authorList>
    </citation>
    <scope>NUCLEOTIDE SEQUENCE [LARGE SCALE GENOMIC DNA]</scope>
    <source>
        <strain evidence="1 2">RB6PN23</strain>
    </source>
</reference>
<accession>A0ABT5ZHM7</accession>
<protein>
    <submittedName>
        <fullName evidence="1">Helix-turn-helix transcriptional regulator</fullName>
    </submittedName>
</protein>
<organism evidence="1 2">
    <name type="scientific">Streptomyces silvisoli</name>
    <dbReference type="NCBI Taxonomy" id="3034235"/>
    <lineage>
        <taxon>Bacteria</taxon>
        <taxon>Bacillati</taxon>
        <taxon>Actinomycetota</taxon>
        <taxon>Actinomycetes</taxon>
        <taxon>Kitasatosporales</taxon>
        <taxon>Streptomycetaceae</taxon>
        <taxon>Streptomyces</taxon>
    </lineage>
</organism>
<sequence length="184" mass="20599">MLPDMVLAWERGQLLPSEQELTALAAALWCAPADLLGAPTTLREYRWSRGLALEDVAFAVGLRPKEYARLEDRNRWTGDARRTAALAEVLGLSQAQLVAVTGRAEKLAEYLRSAASVRWQPYVKPVSAMVALPRERIEHALSQLHEQYQSLMTSTLSWSETASPEDKGAPFLAQILDHFWQLVE</sequence>
<dbReference type="InterPro" id="IPR010982">
    <property type="entry name" value="Lambda_DNA-bd_dom_sf"/>
</dbReference>
<evidence type="ECO:0000313" key="2">
    <source>
        <dbReference type="Proteomes" id="UP001216579"/>
    </source>
</evidence>
<dbReference type="SUPFAM" id="SSF47413">
    <property type="entry name" value="lambda repressor-like DNA-binding domains"/>
    <property type="match status" value="1"/>
</dbReference>
<keyword evidence="2" id="KW-1185">Reference proteome</keyword>
<dbReference type="RefSeq" id="WP_276092925.1">
    <property type="nucleotide sequence ID" value="NZ_JARJBC010000004.1"/>
</dbReference>
<dbReference type="EMBL" id="JARJBC010000004">
    <property type="protein sequence ID" value="MDF3289327.1"/>
    <property type="molecule type" value="Genomic_DNA"/>
</dbReference>
<dbReference type="Proteomes" id="UP001216579">
    <property type="component" value="Unassembled WGS sequence"/>
</dbReference>
<proteinExistence type="predicted"/>
<gene>
    <name evidence="1" type="ORF">P3G67_08765</name>
</gene>
<comment type="caution">
    <text evidence="1">The sequence shown here is derived from an EMBL/GenBank/DDBJ whole genome shotgun (WGS) entry which is preliminary data.</text>
</comment>
<dbReference type="Gene3D" id="1.10.260.40">
    <property type="entry name" value="lambda repressor-like DNA-binding domains"/>
    <property type="match status" value="1"/>
</dbReference>